<dbReference type="EMBL" id="JAZDWU010000003">
    <property type="protein sequence ID" value="KAL0007006.1"/>
    <property type="molecule type" value="Genomic_DNA"/>
</dbReference>
<name>A0AAW2DCY2_9ROSI</name>
<dbReference type="Proteomes" id="UP001459277">
    <property type="component" value="Unassembled WGS sequence"/>
</dbReference>
<keyword evidence="2" id="KW-1185">Reference proteome</keyword>
<dbReference type="AlphaFoldDB" id="A0AAW2DCY2"/>
<comment type="caution">
    <text evidence="1">The sequence shown here is derived from an EMBL/GenBank/DDBJ whole genome shotgun (WGS) entry which is preliminary data.</text>
</comment>
<sequence length="183" mass="21617">MNRLGDLRKALKAHLIPEEGNVAGTRIEGRYKVLLDYFDSEEQELENFFRSLKRNDDFLEKWKIMLRALIIMVVDFESKNNSKNRNPSQGRMRYKPINLNQSGVEWNRNSVVVDLWLYEVEEAFYQAEDLMDEIFTEALQHRLAAESQTKSSPVRIDAKEKERKMEEILYRIDGILKQGDELD</sequence>
<accession>A0AAW2DCY2</accession>
<evidence type="ECO:0000313" key="1">
    <source>
        <dbReference type="EMBL" id="KAL0007006.1"/>
    </source>
</evidence>
<reference evidence="1 2" key="1">
    <citation type="submission" date="2024-01" db="EMBL/GenBank/DDBJ databases">
        <title>A telomere-to-telomere, gap-free genome of sweet tea (Lithocarpus litseifolius).</title>
        <authorList>
            <person name="Zhou J."/>
        </authorList>
    </citation>
    <scope>NUCLEOTIDE SEQUENCE [LARGE SCALE GENOMIC DNA]</scope>
    <source>
        <strain evidence="1">Zhou-2022a</strain>
        <tissue evidence="1">Leaf</tissue>
    </source>
</reference>
<gene>
    <name evidence="1" type="ORF">SO802_008508</name>
</gene>
<protein>
    <submittedName>
        <fullName evidence="1">Uncharacterized protein</fullName>
    </submittedName>
</protein>
<organism evidence="1 2">
    <name type="scientific">Lithocarpus litseifolius</name>
    <dbReference type="NCBI Taxonomy" id="425828"/>
    <lineage>
        <taxon>Eukaryota</taxon>
        <taxon>Viridiplantae</taxon>
        <taxon>Streptophyta</taxon>
        <taxon>Embryophyta</taxon>
        <taxon>Tracheophyta</taxon>
        <taxon>Spermatophyta</taxon>
        <taxon>Magnoliopsida</taxon>
        <taxon>eudicotyledons</taxon>
        <taxon>Gunneridae</taxon>
        <taxon>Pentapetalae</taxon>
        <taxon>rosids</taxon>
        <taxon>fabids</taxon>
        <taxon>Fagales</taxon>
        <taxon>Fagaceae</taxon>
        <taxon>Lithocarpus</taxon>
    </lineage>
</organism>
<evidence type="ECO:0000313" key="2">
    <source>
        <dbReference type="Proteomes" id="UP001459277"/>
    </source>
</evidence>
<proteinExistence type="predicted"/>